<dbReference type="OrthoDB" id="8410854at2"/>
<dbReference type="AlphaFoldDB" id="A0A4D7DTF1"/>
<dbReference type="RefSeq" id="WP_136954355.1">
    <property type="nucleotide sequence ID" value="NZ_CP039691.1"/>
</dbReference>
<gene>
    <name evidence="2" type="ORF">CFBP5473_12395</name>
    <name evidence="3" type="ORF">J5285_07340</name>
</gene>
<evidence type="ECO:0000313" key="4">
    <source>
        <dbReference type="Proteomes" id="UP000298545"/>
    </source>
</evidence>
<proteinExistence type="predicted"/>
<evidence type="ECO:0000313" key="5">
    <source>
        <dbReference type="Proteomes" id="UP000826513"/>
    </source>
</evidence>
<dbReference type="Proteomes" id="UP000826513">
    <property type="component" value="Chromosome 1"/>
</dbReference>
<dbReference type="Proteomes" id="UP000298545">
    <property type="component" value="Chromosome circular"/>
</dbReference>
<evidence type="ECO:0000313" key="3">
    <source>
        <dbReference type="EMBL" id="QYA05912.1"/>
    </source>
</evidence>
<dbReference type="EMBL" id="CP072167">
    <property type="protein sequence ID" value="QYA05912.1"/>
    <property type="molecule type" value="Genomic_DNA"/>
</dbReference>
<accession>A0A4D7DTF1</accession>
<reference evidence="3 5" key="2">
    <citation type="submission" date="2021-03" db="EMBL/GenBank/DDBJ databases">
        <title>Rapid diversification of plasmids in a genus of pathogenic and nitrogen fixing bacteria.</title>
        <authorList>
            <person name="Weisberg A.J."/>
            <person name="Miller M."/>
            <person name="Ream W."/>
            <person name="Grunwald N.J."/>
            <person name="Chang J.H."/>
        </authorList>
    </citation>
    <scope>NUCLEOTIDE SEQUENCE [LARGE SCALE GENOMIC DNA]</scope>
    <source>
        <strain evidence="3 5">AF3.44</strain>
    </source>
</reference>
<dbReference type="STRING" id="1367849.GCA_000518585_01011"/>
<organism evidence="2 4">
    <name type="scientific">Agrobacterium larrymoorei</name>
    <dbReference type="NCBI Taxonomy" id="160699"/>
    <lineage>
        <taxon>Bacteria</taxon>
        <taxon>Pseudomonadati</taxon>
        <taxon>Pseudomonadota</taxon>
        <taxon>Alphaproteobacteria</taxon>
        <taxon>Hyphomicrobiales</taxon>
        <taxon>Rhizobiaceae</taxon>
        <taxon>Rhizobium/Agrobacterium group</taxon>
        <taxon>Agrobacterium</taxon>
    </lineage>
</organism>
<dbReference type="KEGG" id="alf:CFBP5473_12395"/>
<name>A0A4D7DTF1_9HYPH</name>
<protein>
    <submittedName>
        <fullName evidence="2">Uncharacterized protein</fullName>
    </submittedName>
</protein>
<keyword evidence="1" id="KW-0812">Transmembrane</keyword>
<dbReference type="EMBL" id="CP039691">
    <property type="protein sequence ID" value="QCI98624.1"/>
    <property type="molecule type" value="Genomic_DNA"/>
</dbReference>
<feature type="transmembrane region" description="Helical" evidence="1">
    <location>
        <begin position="123"/>
        <end position="141"/>
    </location>
</feature>
<keyword evidence="1" id="KW-0472">Membrane</keyword>
<feature type="transmembrane region" description="Helical" evidence="1">
    <location>
        <begin position="54"/>
        <end position="79"/>
    </location>
</feature>
<reference evidence="2 4" key="1">
    <citation type="submission" date="2019-04" db="EMBL/GenBank/DDBJ databases">
        <title>Complete genome sequence of Agrobacterium larrymoorei CFBP5473.</title>
        <authorList>
            <person name="Haryono M."/>
            <person name="Chou L."/>
            <person name="Lin Y.-C."/>
            <person name="Lai E.-M."/>
            <person name="Kuo C.-H."/>
        </authorList>
    </citation>
    <scope>NUCLEOTIDE SEQUENCE [LARGE SCALE GENOMIC DNA]</scope>
    <source>
        <strain evidence="2 4">CFBP5473</strain>
    </source>
</reference>
<evidence type="ECO:0000313" key="2">
    <source>
        <dbReference type="EMBL" id="QCI98624.1"/>
    </source>
</evidence>
<feature type="transmembrane region" description="Helical" evidence="1">
    <location>
        <begin position="153"/>
        <end position="174"/>
    </location>
</feature>
<keyword evidence="1" id="KW-1133">Transmembrane helix</keyword>
<sequence length="247" mass="27174">MSQIESEAIYTKVSPSFLYGRLLLVCAAVLLFATGSCAYDIINLPTPTPSNNIYFVSTLLYFTVFSSQSLILVICLKYFGKLFDAPPAGHEQRKWDFTDWVLKNPYAAVIIGPLVFISPFLLIFGLSGIVFTFVVGVGFYVTPRLLTRGPIGYALFLGIWLASGWTLSILFSGAPNIKECVGDKAVPLRSGELVSCETYIVIEKAKGLLIAYSQSSRFVPLKDLAPYEIESLGPGSWLIRGGIRPYQ</sequence>
<evidence type="ECO:0000256" key="1">
    <source>
        <dbReference type="SAM" id="Phobius"/>
    </source>
</evidence>
<keyword evidence="5" id="KW-1185">Reference proteome</keyword>